<accession>A0A8R1EK48</accession>
<evidence type="ECO:0000313" key="2">
    <source>
        <dbReference type="Proteomes" id="UP000005237"/>
    </source>
</evidence>
<name>A0A8R1EK48_CAEJA</name>
<keyword evidence="2" id="KW-1185">Reference proteome</keyword>
<reference evidence="2" key="1">
    <citation type="submission" date="2010-08" db="EMBL/GenBank/DDBJ databases">
        <authorList>
            <consortium name="Caenorhabditis japonica Sequencing Consortium"/>
            <person name="Wilson R.K."/>
        </authorList>
    </citation>
    <scope>NUCLEOTIDE SEQUENCE [LARGE SCALE GENOMIC DNA]</scope>
    <source>
        <strain evidence="2">DF5081</strain>
    </source>
</reference>
<dbReference type="Proteomes" id="UP000005237">
    <property type="component" value="Unassembled WGS sequence"/>
</dbReference>
<reference evidence="1" key="2">
    <citation type="submission" date="2022-06" db="UniProtKB">
        <authorList>
            <consortium name="EnsemblMetazoa"/>
        </authorList>
    </citation>
    <scope>IDENTIFICATION</scope>
    <source>
        <strain evidence="1">DF5081</strain>
    </source>
</reference>
<dbReference type="EnsemblMetazoa" id="CJA38669.1">
    <property type="protein sequence ID" value="CJA38669.1"/>
    <property type="gene ID" value="WBGene00214516"/>
</dbReference>
<evidence type="ECO:0000313" key="1">
    <source>
        <dbReference type="EnsemblMetazoa" id="CJA38669.1"/>
    </source>
</evidence>
<dbReference type="AlphaFoldDB" id="A0A8R1EK48"/>
<organism evidence="1 2">
    <name type="scientific">Caenorhabditis japonica</name>
    <dbReference type="NCBI Taxonomy" id="281687"/>
    <lineage>
        <taxon>Eukaryota</taxon>
        <taxon>Metazoa</taxon>
        <taxon>Ecdysozoa</taxon>
        <taxon>Nematoda</taxon>
        <taxon>Chromadorea</taxon>
        <taxon>Rhabditida</taxon>
        <taxon>Rhabditina</taxon>
        <taxon>Rhabditomorpha</taxon>
        <taxon>Rhabditoidea</taxon>
        <taxon>Rhabditidae</taxon>
        <taxon>Peloderinae</taxon>
        <taxon>Caenorhabditis</taxon>
    </lineage>
</organism>
<protein>
    <submittedName>
        <fullName evidence="1">Uncharacterized protein</fullName>
    </submittedName>
</protein>
<proteinExistence type="predicted"/>
<sequence length="141" mass="15994">MTEFQIYALDANNQRVSVCRDTKDFTNQQGRGKFQVTRDKMTGALRSDGTLFLICEVEYFPPGSKISVEPVEEDIGMEEPEDLPEVTVRANNRSMLEDELFTDCVIHVGSKYIKSAPMYPRPKLASVQSMFSSENMIEAQK</sequence>